<proteinExistence type="predicted"/>
<protein>
    <submittedName>
        <fullName evidence="1">Uncharacterized protein</fullName>
    </submittedName>
</protein>
<comment type="caution">
    <text evidence="1">The sequence shown here is derived from an EMBL/GenBank/DDBJ whole genome shotgun (WGS) entry which is preliminary data.</text>
</comment>
<accession>A0A2S8INR3</accession>
<evidence type="ECO:0000313" key="1">
    <source>
        <dbReference type="EMBL" id="PQP16416.1"/>
    </source>
</evidence>
<organism evidence="1 2">
    <name type="scientific">Burkholderia cepacia</name>
    <name type="common">Pseudomonas cepacia</name>
    <dbReference type="NCBI Taxonomy" id="292"/>
    <lineage>
        <taxon>Bacteria</taxon>
        <taxon>Pseudomonadati</taxon>
        <taxon>Pseudomonadota</taxon>
        <taxon>Betaproteobacteria</taxon>
        <taxon>Burkholderiales</taxon>
        <taxon>Burkholderiaceae</taxon>
        <taxon>Burkholderia</taxon>
        <taxon>Burkholderia cepacia complex</taxon>
    </lineage>
</organism>
<reference evidence="1 2" key="1">
    <citation type="submission" date="2018-02" db="EMBL/GenBank/DDBJ databases">
        <title>Draft genome sequencing of Burkholderia cepacia Y14-15.</title>
        <authorList>
            <person name="Zheng B.-X."/>
        </authorList>
    </citation>
    <scope>NUCLEOTIDE SEQUENCE [LARGE SCALE GENOMIC DNA]</scope>
    <source>
        <strain evidence="1 2">Y14-15</strain>
    </source>
</reference>
<gene>
    <name evidence="1" type="ORF">C5615_19460</name>
</gene>
<sequence length="121" mass="14625">MINMGEIMQTYNSLAELIENIPSLPGKDWIYANLDSWKNSPEETKFFYIPWNYIQDLEDDEIYLDEEDMEMPKSVEECNLRCWMLVNQLGYILKNKVDRGEGVKWFVDEINYYRENDEFRT</sequence>
<evidence type="ECO:0000313" key="2">
    <source>
        <dbReference type="Proteomes" id="UP000238206"/>
    </source>
</evidence>
<name>A0A2S8INR3_BURCE</name>
<dbReference type="AlphaFoldDB" id="A0A2S8INR3"/>
<dbReference type="EMBL" id="PUIQ01000024">
    <property type="protein sequence ID" value="PQP16416.1"/>
    <property type="molecule type" value="Genomic_DNA"/>
</dbReference>
<dbReference type="Proteomes" id="UP000238206">
    <property type="component" value="Unassembled WGS sequence"/>
</dbReference>